<feature type="compositionally biased region" description="Polar residues" evidence="1">
    <location>
        <begin position="246"/>
        <end position="256"/>
    </location>
</feature>
<keyword evidence="3" id="KW-1185">Reference proteome</keyword>
<proteinExistence type="predicted"/>
<evidence type="ECO:0000256" key="1">
    <source>
        <dbReference type="SAM" id="MobiDB-lite"/>
    </source>
</evidence>
<feature type="compositionally biased region" description="Polar residues" evidence="1">
    <location>
        <begin position="172"/>
        <end position="190"/>
    </location>
</feature>
<name>A0A9P4R7E5_9PLEO</name>
<feature type="region of interest" description="Disordered" evidence="1">
    <location>
        <begin position="50"/>
        <end position="191"/>
    </location>
</feature>
<protein>
    <submittedName>
        <fullName evidence="2">Uncharacterized protein</fullName>
    </submittedName>
</protein>
<dbReference type="EMBL" id="ML996113">
    <property type="protein sequence ID" value="KAF2737826.1"/>
    <property type="molecule type" value="Genomic_DNA"/>
</dbReference>
<feature type="compositionally biased region" description="Basic and acidic residues" evidence="1">
    <location>
        <begin position="56"/>
        <end position="88"/>
    </location>
</feature>
<feature type="compositionally biased region" description="Basic and acidic residues" evidence="1">
    <location>
        <begin position="116"/>
        <end position="130"/>
    </location>
</feature>
<dbReference type="GO" id="GO:0003677">
    <property type="term" value="F:DNA binding"/>
    <property type="evidence" value="ECO:0007669"/>
    <property type="project" value="InterPro"/>
</dbReference>
<feature type="region of interest" description="Disordered" evidence="1">
    <location>
        <begin position="317"/>
        <end position="384"/>
    </location>
</feature>
<feature type="region of interest" description="Disordered" evidence="1">
    <location>
        <begin position="209"/>
        <end position="282"/>
    </location>
</feature>
<dbReference type="PRINTS" id="PR00929">
    <property type="entry name" value="ATHOOK"/>
</dbReference>
<dbReference type="Pfam" id="PF02178">
    <property type="entry name" value="AT_hook"/>
    <property type="match status" value="2"/>
</dbReference>
<comment type="caution">
    <text evidence="2">The sequence shown here is derived from an EMBL/GenBank/DDBJ whole genome shotgun (WGS) entry which is preliminary data.</text>
</comment>
<dbReference type="OrthoDB" id="3685818at2759"/>
<dbReference type="InterPro" id="IPR017956">
    <property type="entry name" value="AT_hook_DNA-bd_motif"/>
</dbReference>
<accession>A0A9P4R7E5</accession>
<gene>
    <name evidence="2" type="ORF">EJ04DRAFT_561249</name>
</gene>
<dbReference type="AlphaFoldDB" id="A0A9P4R7E5"/>
<feature type="compositionally biased region" description="Low complexity" evidence="1">
    <location>
        <begin position="372"/>
        <end position="384"/>
    </location>
</feature>
<evidence type="ECO:0000313" key="2">
    <source>
        <dbReference type="EMBL" id="KAF2737826.1"/>
    </source>
</evidence>
<evidence type="ECO:0000313" key="3">
    <source>
        <dbReference type="Proteomes" id="UP000799444"/>
    </source>
</evidence>
<organism evidence="2 3">
    <name type="scientific">Polyplosphaeria fusca</name>
    <dbReference type="NCBI Taxonomy" id="682080"/>
    <lineage>
        <taxon>Eukaryota</taxon>
        <taxon>Fungi</taxon>
        <taxon>Dikarya</taxon>
        <taxon>Ascomycota</taxon>
        <taxon>Pezizomycotina</taxon>
        <taxon>Dothideomycetes</taxon>
        <taxon>Pleosporomycetidae</taxon>
        <taxon>Pleosporales</taxon>
        <taxon>Tetraplosphaeriaceae</taxon>
        <taxon>Polyplosphaeria</taxon>
    </lineage>
</organism>
<dbReference type="Proteomes" id="UP000799444">
    <property type="component" value="Unassembled WGS sequence"/>
</dbReference>
<reference evidence="2" key="1">
    <citation type="journal article" date="2020" name="Stud. Mycol.">
        <title>101 Dothideomycetes genomes: a test case for predicting lifestyles and emergence of pathogens.</title>
        <authorList>
            <person name="Haridas S."/>
            <person name="Albert R."/>
            <person name="Binder M."/>
            <person name="Bloem J."/>
            <person name="Labutti K."/>
            <person name="Salamov A."/>
            <person name="Andreopoulos B."/>
            <person name="Baker S."/>
            <person name="Barry K."/>
            <person name="Bills G."/>
            <person name="Bluhm B."/>
            <person name="Cannon C."/>
            <person name="Castanera R."/>
            <person name="Culley D."/>
            <person name="Daum C."/>
            <person name="Ezra D."/>
            <person name="Gonzalez J."/>
            <person name="Henrissat B."/>
            <person name="Kuo A."/>
            <person name="Liang C."/>
            <person name="Lipzen A."/>
            <person name="Lutzoni F."/>
            <person name="Magnuson J."/>
            <person name="Mondo S."/>
            <person name="Nolan M."/>
            <person name="Ohm R."/>
            <person name="Pangilinan J."/>
            <person name="Park H.-J."/>
            <person name="Ramirez L."/>
            <person name="Alfaro M."/>
            <person name="Sun H."/>
            <person name="Tritt A."/>
            <person name="Yoshinaga Y."/>
            <person name="Zwiers L.-H."/>
            <person name="Turgeon B."/>
            <person name="Goodwin S."/>
            <person name="Spatafora J."/>
            <person name="Crous P."/>
            <person name="Grigoriev I."/>
        </authorList>
    </citation>
    <scope>NUCLEOTIDE SEQUENCE</scope>
    <source>
        <strain evidence="2">CBS 125425</strain>
    </source>
</reference>
<feature type="compositionally biased region" description="Polar residues" evidence="1">
    <location>
        <begin position="317"/>
        <end position="353"/>
    </location>
</feature>
<dbReference type="SMART" id="SM00384">
    <property type="entry name" value="AT_hook"/>
    <property type="match status" value="2"/>
</dbReference>
<sequence>MPPAGLYPVSRHHLYGRHTNRARFNTADFDQEKSDKTKIVADAATIVAAIGNDVDEGTRAADVKIKDKKDKDQPHEKPGHKTDKKLADYEASQAMALHSAPNADSPVQKKKRGRPRKSEPAKTTADDEVAKAMARHSVPGVTPPKKRGRPPKSESAKGSKLLSGKRKRKSETNSLNLATSENTTKGSTEDQYLLGDEWVQTLRNSMNEVGAQFKRNAGEPLPKRPKNPQTTENLVKNIGIEDNQKDTTVLGSTSTADPRASSGKKRKPRRKSDILPNVQREEVPELRLRVANTSYTVAPRQSAPPETSLAMARTTLTPTTRKPSGASPQQQRQQPNTGSLLKSANPKTLTQPLSDGPKPRPVSHLRGASVATSTGSLPSSTSTKTNFEYFDRFGTPYSRSAAAVDPFVTPDSRNRTSHETHEEANMNVFNEMYSAVQEKVNFTEEQIYLDAHLDWRQQNDLEGPLSCLGQASGCTASKERTIRREKEEDVIIEEQYQRNRDIMHYAKTNTAYAEELLVLATRACVPFPIAQLKGTWTLYCPKYAEDHFDRYGYGDRTLTISSVGGFAGKNVWGARLNIAPRPTLYSIRTFTAPPHASFRKNTLKTVDKGYEIEIVFLGNGYLLLRLDLKLLLSGKTTEAVGERKMWMEFIGVHENAVKWAEEVDEVQELEKEGKRLFARYDGADD</sequence>